<feature type="transmembrane region" description="Helical" evidence="4">
    <location>
        <begin position="33"/>
        <end position="53"/>
    </location>
</feature>
<dbReference type="SUPFAM" id="SSF46689">
    <property type="entry name" value="Homeodomain-like"/>
    <property type="match status" value="1"/>
</dbReference>
<dbReference type="PROSITE" id="PS00041">
    <property type="entry name" value="HTH_ARAC_FAMILY_1"/>
    <property type="match status" value="1"/>
</dbReference>
<keyword evidence="2 6" id="KW-0238">DNA-binding</keyword>
<dbReference type="InterPro" id="IPR020449">
    <property type="entry name" value="Tscrpt_reg_AraC-type_HTH"/>
</dbReference>
<feature type="domain" description="HTH araC/xylS-type" evidence="5">
    <location>
        <begin position="270"/>
        <end position="374"/>
    </location>
</feature>
<evidence type="ECO:0000256" key="2">
    <source>
        <dbReference type="ARBA" id="ARBA00023125"/>
    </source>
</evidence>
<feature type="transmembrane region" description="Helical" evidence="4">
    <location>
        <begin position="94"/>
        <end position="113"/>
    </location>
</feature>
<dbReference type="SMART" id="SM00342">
    <property type="entry name" value="HTH_ARAC"/>
    <property type="match status" value="1"/>
</dbReference>
<dbReference type="InterPro" id="IPR018060">
    <property type="entry name" value="HTH_AraC"/>
</dbReference>
<dbReference type="GO" id="GO:0043565">
    <property type="term" value="F:sequence-specific DNA binding"/>
    <property type="evidence" value="ECO:0007669"/>
    <property type="project" value="InterPro"/>
</dbReference>
<gene>
    <name evidence="6" type="ORF">SAMN05660349_00567</name>
</gene>
<evidence type="ECO:0000256" key="4">
    <source>
        <dbReference type="SAM" id="Phobius"/>
    </source>
</evidence>
<dbReference type="InterPro" id="IPR009057">
    <property type="entry name" value="Homeodomain-like_sf"/>
</dbReference>
<accession>A0A1T5ABT6</accession>
<keyword evidence="1" id="KW-0805">Transcription regulation</keyword>
<feature type="transmembrane region" description="Helical" evidence="4">
    <location>
        <begin position="6"/>
        <end position="21"/>
    </location>
</feature>
<evidence type="ECO:0000313" key="7">
    <source>
        <dbReference type="Proteomes" id="UP000190852"/>
    </source>
</evidence>
<keyword evidence="4" id="KW-0812">Transmembrane</keyword>
<dbReference type="Pfam" id="PF12833">
    <property type="entry name" value="HTH_18"/>
    <property type="match status" value="1"/>
</dbReference>
<feature type="transmembrane region" description="Helical" evidence="4">
    <location>
        <begin position="205"/>
        <end position="231"/>
    </location>
</feature>
<keyword evidence="7" id="KW-1185">Reference proteome</keyword>
<dbReference type="PRINTS" id="PR00032">
    <property type="entry name" value="HTHARAC"/>
</dbReference>
<proteinExistence type="predicted"/>
<evidence type="ECO:0000313" key="6">
    <source>
        <dbReference type="EMBL" id="SKB32227.1"/>
    </source>
</evidence>
<keyword evidence="4" id="KW-1133">Transmembrane helix</keyword>
<dbReference type="EMBL" id="FUYQ01000003">
    <property type="protein sequence ID" value="SKB32227.1"/>
    <property type="molecule type" value="Genomic_DNA"/>
</dbReference>
<feature type="transmembrane region" description="Helical" evidence="4">
    <location>
        <begin position="178"/>
        <end position="199"/>
    </location>
</feature>
<name>A0A1T5ABT6_9BACT</name>
<dbReference type="InterPro" id="IPR018062">
    <property type="entry name" value="HTH_AraC-typ_CS"/>
</dbReference>
<dbReference type="PANTHER" id="PTHR43280">
    <property type="entry name" value="ARAC-FAMILY TRANSCRIPTIONAL REGULATOR"/>
    <property type="match status" value="1"/>
</dbReference>
<organism evidence="6 7">
    <name type="scientific">Parabacteroides chartae</name>
    <dbReference type="NCBI Taxonomy" id="1037355"/>
    <lineage>
        <taxon>Bacteria</taxon>
        <taxon>Pseudomonadati</taxon>
        <taxon>Bacteroidota</taxon>
        <taxon>Bacteroidia</taxon>
        <taxon>Bacteroidales</taxon>
        <taxon>Tannerellaceae</taxon>
        <taxon>Parabacteroides</taxon>
    </lineage>
</organism>
<keyword evidence="3" id="KW-0804">Transcription</keyword>
<dbReference type="PROSITE" id="PS01124">
    <property type="entry name" value="HTH_ARAC_FAMILY_2"/>
    <property type="match status" value="1"/>
</dbReference>
<dbReference type="PANTHER" id="PTHR43280:SF29">
    <property type="entry name" value="ARAC-FAMILY TRANSCRIPTIONAL REGULATOR"/>
    <property type="match status" value="1"/>
</dbReference>
<dbReference type="GO" id="GO:0003700">
    <property type="term" value="F:DNA-binding transcription factor activity"/>
    <property type="evidence" value="ECO:0007669"/>
    <property type="project" value="InterPro"/>
</dbReference>
<sequence length="382" mass="43815">MEYIYLIAAFNAFFFTVLIWQKKPRAFRDKILVCWLLYLGAYTGCYAFFSSILFTLHPILAAAFISLFLLHGPFMYLYASALVTEKSRLTRKELLHFVPFLIFNTYLAIASQIPSLVKGVNMMYVDNQTDPSAFLLFFLTITALSGPVYFLQTIMLLRKHNVNIFNNFSNTEEIDLYWLRKLVLIFGIVWSALLVVVIIHHGFYLFSSTFCTNGLFLLLSVFIILIGYFGLKLRTIFAQTMPPALPETAEQAVKYAGSSLKQEEAEAFAEKIRLFMQSDKPFLNPDLTLGELSDALAIPAHHLSQVINEVFGLNFFNFVNRYRVDEVKQKILNPKYDNYSVLGIALECGFNSKTAFNRIFKHMTGLTPTEYKKTHNSQRISL</sequence>
<evidence type="ECO:0000256" key="1">
    <source>
        <dbReference type="ARBA" id="ARBA00023015"/>
    </source>
</evidence>
<evidence type="ECO:0000259" key="5">
    <source>
        <dbReference type="PROSITE" id="PS01124"/>
    </source>
</evidence>
<feature type="transmembrane region" description="Helical" evidence="4">
    <location>
        <begin position="59"/>
        <end position="82"/>
    </location>
</feature>
<dbReference type="Gene3D" id="1.10.10.60">
    <property type="entry name" value="Homeodomain-like"/>
    <property type="match status" value="2"/>
</dbReference>
<evidence type="ECO:0000256" key="3">
    <source>
        <dbReference type="ARBA" id="ARBA00023163"/>
    </source>
</evidence>
<keyword evidence="4" id="KW-0472">Membrane</keyword>
<protein>
    <submittedName>
        <fullName evidence="6">AraC-type DNA-binding protein</fullName>
    </submittedName>
</protein>
<dbReference type="RefSeq" id="WP_079682291.1">
    <property type="nucleotide sequence ID" value="NZ_FUYQ01000003.1"/>
</dbReference>
<dbReference type="AlphaFoldDB" id="A0A1T5ABT6"/>
<dbReference type="Proteomes" id="UP000190852">
    <property type="component" value="Unassembled WGS sequence"/>
</dbReference>
<feature type="transmembrane region" description="Helical" evidence="4">
    <location>
        <begin position="133"/>
        <end position="157"/>
    </location>
</feature>
<reference evidence="7" key="1">
    <citation type="submission" date="2017-02" db="EMBL/GenBank/DDBJ databases">
        <authorList>
            <person name="Varghese N."/>
            <person name="Submissions S."/>
        </authorList>
    </citation>
    <scope>NUCLEOTIDE SEQUENCE [LARGE SCALE GENOMIC DNA]</scope>
    <source>
        <strain evidence="7">DSM 24967</strain>
    </source>
</reference>